<dbReference type="OrthoDB" id="9978677at2759"/>
<evidence type="ECO:0000256" key="8">
    <source>
        <dbReference type="PROSITE-ProRule" id="PRU00322"/>
    </source>
</evidence>
<feature type="region of interest" description="Disordered" evidence="9">
    <location>
        <begin position="866"/>
        <end position="889"/>
    </location>
</feature>
<dbReference type="RefSeq" id="XP_055890554.1">
    <property type="nucleotide sequence ID" value="XM_056034579.1"/>
</dbReference>
<evidence type="ECO:0000256" key="5">
    <source>
        <dbReference type="ARBA" id="ARBA00022771"/>
    </source>
</evidence>
<organism evidence="14 19">
    <name type="scientific">Biomphalaria glabrata</name>
    <name type="common">Bloodfluke planorb</name>
    <name type="synonym">Freshwater snail</name>
    <dbReference type="NCBI Taxonomy" id="6526"/>
    <lineage>
        <taxon>Eukaryota</taxon>
        <taxon>Metazoa</taxon>
        <taxon>Spiralia</taxon>
        <taxon>Lophotrochozoa</taxon>
        <taxon>Mollusca</taxon>
        <taxon>Gastropoda</taxon>
        <taxon>Heterobranchia</taxon>
        <taxon>Euthyneura</taxon>
        <taxon>Panpulmonata</taxon>
        <taxon>Hygrophila</taxon>
        <taxon>Lymnaeoidea</taxon>
        <taxon>Planorbidae</taxon>
        <taxon>Biomphalaria</taxon>
    </lineage>
</organism>
<dbReference type="RefSeq" id="XP_055890555.1">
    <property type="nucleotide sequence ID" value="XM_056034580.1"/>
</dbReference>
<dbReference type="PROSITE" id="PS50119">
    <property type="entry name" value="ZF_BBOX"/>
    <property type="match status" value="1"/>
</dbReference>
<keyword evidence="3" id="KW-0479">Metal-binding</keyword>
<dbReference type="Gene3D" id="1.20.120.1750">
    <property type="match status" value="1"/>
</dbReference>
<dbReference type="PROSITE" id="PS50089">
    <property type="entry name" value="ZF_RING_2"/>
    <property type="match status" value="1"/>
</dbReference>
<dbReference type="InterPro" id="IPR047540">
    <property type="entry name" value="BRcat_RBR_RNF31-like"/>
</dbReference>
<dbReference type="Pfam" id="PF25163">
    <property type="entry name" value="UBA_RNF31"/>
    <property type="match status" value="1"/>
</dbReference>
<dbReference type="RefSeq" id="XP_055890557.1">
    <property type="nucleotide sequence ID" value="XM_056034582.1"/>
</dbReference>
<dbReference type="PROSITE" id="PS51873">
    <property type="entry name" value="TRIAD"/>
    <property type="match status" value="1"/>
</dbReference>
<keyword evidence="5 8" id="KW-0863">Zinc-finger</keyword>
<evidence type="ECO:0000313" key="18">
    <source>
        <dbReference type="RefSeq" id="XP_055890556.1"/>
    </source>
</evidence>
<dbReference type="InterPro" id="IPR000315">
    <property type="entry name" value="Znf_B-box"/>
</dbReference>
<feature type="compositionally biased region" description="Basic and acidic residues" evidence="9">
    <location>
        <begin position="873"/>
        <end position="889"/>
    </location>
</feature>
<dbReference type="CDD" id="cd16631">
    <property type="entry name" value="mRING-HC-C4C4_RBR_HOIP"/>
    <property type="match status" value="1"/>
</dbReference>
<dbReference type="GeneID" id="106070396"/>
<dbReference type="GO" id="GO:0070530">
    <property type="term" value="F:K63-linked polyubiquitin modification-dependent protein binding"/>
    <property type="evidence" value="ECO:0007669"/>
    <property type="project" value="TreeGrafter"/>
</dbReference>
<dbReference type="CDD" id="cd20337">
    <property type="entry name" value="BRcat_RBR_HOIP"/>
    <property type="match status" value="1"/>
</dbReference>
<dbReference type="InterPro" id="IPR001841">
    <property type="entry name" value="Znf_RING"/>
</dbReference>
<evidence type="ECO:0000256" key="6">
    <source>
        <dbReference type="ARBA" id="ARBA00022786"/>
    </source>
</evidence>
<dbReference type="GO" id="GO:0097039">
    <property type="term" value="P:protein linear polyubiquitination"/>
    <property type="evidence" value="ECO:0007669"/>
    <property type="project" value="TreeGrafter"/>
</dbReference>
<dbReference type="CDD" id="cd20351">
    <property type="entry name" value="Rcat_RBR_HOIP"/>
    <property type="match status" value="1"/>
</dbReference>
<dbReference type="Gene3D" id="2.30.30.380">
    <property type="entry name" value="Zn-finger domain of Sec23/24"/>
    <property type="match status" value="1"/>
</dbReference>
<feature type="region of interest" description="Disordered" evidence="9">
    <location>
        <begin position="944"/>
        <end position="970"/>
    </location>
</feature>
<gene>
    <name evidence="15 16 17 18 19" type="primary">LOC106070396</name>
</gene>
<dbReference type="InterPro" id="IPR032065">
    <property type="entry name" value="RNF31-UBA"/>
</dbReference>
<evidence type="ECO:0000313" key="16">
    <source>
        <dbReference type="RefSeq" id="XP_055890554.1"/>
    </source>
</evidence>
<evidence type="ECO:0000313" key="19">
    <source>
        <dbReference type="RefSeq" id="XP_055890557.1"/>
    </source>
</evidence>
<dbReference type="RefSeq" id="XP_055890556.1">
    <property type="nucleotide sequence ID" value="XM_056034581.1"/>
</dbReference>
<dbReference type="SUPFAM" id="SSF57845">
    <property type="entry name" value="B-box zinc-binding domain"/>
    <property type="match status" value="1"/>
</dbReference>
<dbReference type="RefSeq" id="XP_055890553.1">
    <property type="nucleotide sequence ID" value="XM_056034578.1"/>
</dbReference>
<evidence type="ECO:0000256" key="1">
    <source>
        <dbReference type="ARBA" id="ARBA00008278"/>
    </source>
</evidence>
<dbReference type="Pfam" id="PF18091">
    <property type="entry name" value="E3_UbLigase_RBR"/>
    <property type="match status" value="1"/>
</dbReference>
<dbReference type="Gene3D" id="3.30.40.10">
    <property type="entry name" value="Zinc/RING finger domain, C3HC4 (zinc finger)"/>
    <property type="match status" value="1"/>
</dbReference>
<dbReference type="PROSITE" id="PS50199">
    <property type="entry name" value="ZF_RANBP2_2"/>
    <property type="match status" value="1"/>
</dbReference>
<dbReference type="GO" id="GO:0071797">
    <property type="term" value="C:LUBAC complex"/>
    <property type="evidence" value="ECO:0007669"/>
    <property type="project" value="InterPro"/>
</dbReference>
<dbReference type="PANTHER" id="PTHR16004">
    <property type="entry name" value="RING FINGER PROTEIN 31-RELATED"/>
    <property type="match status" value="1"/>
</dbReference>
<dbReference type="Pfam" id="PF22191">
    <property type="entry name" value="IBR_1"/>
    <property type="match status" value="1"/>
</dbReference>
<protein>
    <submittedName>
        <fullName evidence="15 16">Uncharacterized protein LOC106070396</fullName>
    </submittedName>
</protein>
<accession>A0A9W3ATD5</accession>
<dbReference type="InterPro" id="IPR047541">
    <property type="entry name" value="RNF31_RBR_mRING-HC-like"/>
</dbReference>
<evidence type="ECO:0000313" key="14">
    <source>
        <dbReference type="Proteomes" id="UP001165740"/>
    </source>
</evidence>
<dbReference type="SUPFAM" id="SSF90209">
    <property type="entry name" value="Ran binding protein zinc finger-like"/>
    <property type="match status" value="1"/>
</dbReference>
<dbReference type="GO" id="GO:0036435">
    <property type="term" value="F:K48-linked polyubiquitin modification-dependent protein binding"/>
    <property type="evidence" value="ECO:0007669"/>
    <property type="project" value="TreeGrafter"/>
</dbReference>
<reference evidence="15 16" key="1">
    <citation type="submission" date="2025-04" db="UniProtKB">
        <authorList>
            <consortium name="RefSeq"/>
        </authorList>
    </citation>
    <scope>IDENTIFICATION</scope>
</reference>
<evidence type="ECO:0000256" key="2">
    <source>
        <dbReference type="ARBA" id="ARBA00022679"/>
    </source>
</evidence>
<dbReference type="InterPro" id="IPR002867">
    <property type="entry name" value="IBR_dom"/>
</dbReference>
<feature type="domain" description="RING-type" evidence="13">
    <location>
        <begin position="1361"/>
        <end position="1589"/>
    </location>
</feature>
<sequence>MPNFIGKLGGFVTSMMSGRDPPPGVLLIDETGEEEHIPSVVKDCQHHLVNAILQGAPTEEIIQNLIMLDCPRLEDKYSILSVKELLELNNRSLQDLKNIITGLNAILKYAKYLIKEPEKRTGQWRNISFHNTFFLKKIKPFNGFEIILEQLGYTEHVSFGLRFPLDKEPNKSVVVNLIADMLLFRKELLDYLFDKHPHKQIFEELLPQETRDEVMALVLSGLKIEDEPADVSGQSSMADYESHYRMSTSSMSLNNVNNSSSHIAGIQNMDNVDTNVTKEVTSAWEALPDGAIKDELDAMNFVKEEGTSDKISETQAMQDLVSPQEVPDAVPLVSGECSSSSSSRRLVCSVCGEEATLFCANCSNKHLCDNCNITWHKHPSRQNHKTEPISALTSITGEGSVQYVIDPTYGVCAQTNPNHTKFGKKQQTLVVDQKNDSKASALKQFAPHNVSNLTQLVSEQDYLSGQNHFNRKHLPQQPDDYQILDYQRSQQKQHYPFPPHLPPNMDPYRSIKEPTYFYQQQRSMYPPSQMFRGHQQPIPQHLLDKNSDVQEYMLHQVKDQDTRHVFHPSQRSGHFSMLGHSNQFHPSQMSPGVNSSFNIASGNLQQSNLLHYNPQDNQNNSYQLPYSIPPPVHGTYLSEVNHMEDFHTAYHPNASFNPHQIPQTYGPGVRLQQNLAQVSGLYQEPQDPASLKVMRRLLQEQDPHKRRTKCETYIEDLDFDLKELDTELNHKLLEIEDFCESENFKEMMKRKTAMMKEKKQLESFLTQLDTNSNAKSKIPVTPDALASKQKGEISQQIFYPPEIEKATMKLNTLAISSFGGQSQSEVFNRTGNITPAVPLHQTASNIEKAGSKHVMGNIAVELSAARTPVENSPEERYGQLESGHSKESRQIIENPLNRILTPPKPSLLHGLYQSSRWQCEHCTFINDAGSHVCSMCDKTSVNPQLFGSPEERTLSSDKQSEPSLGDEDPLQNFLHKMEGENENDIDPDETPVIGRNITGSQEQVMKEKKKAQEEFQRRLQEENKSSIIPQTSVAVNLSAKETQPQGVGARPKESPGQKPVTTLLKEELHTPPPSINRVPVPIPVKVKDSKFKQSSLEDTLAIFNEQKVIDTMKDEGLKLAKLVKKADQEGFDVEAVKVALTFCELQAMTPLDWLRANWKKNVEKVMEMAAQIGNNQQCNNVGELTEAEAGEAYISCHGNIREAAQYCADKRSALFEYLSNVGEFPREEILQCMFQCQGNQKLSEAQLQRSNLQQFHDRIWAQKDPSQFTLTDLNNPDVCNSLSTSVIGHSDFQRMIKDRNIPCERRIRLVLVEGSLKSWGRAELVIKLLDSDQLNNESITLEDIVEAVRNCRDRQSAIAYLQQECQLCFTLFPMSKIRSLNFCQCKMCQECLSENFTVVIREKHVRHWTCPLCSMPDLSDVEVASDYLQFLTLLLQPLIDSDLQNLFETKVRDWHLQKDPNFRWCAHCAEGFLAENRGNHLRMTCPHCGEKTCFSCKKEWEDQHENITCEQFAQWKIDNDPNNQSVGLAKHLDENGIDCPTCKMRFALAKGGCMHFKCPNCGHDFCSGCNEAYHHKDVCNKFKGCKNQGFHCHCPRDCFSFLRDYPVDKLQALLKMHNVAFNVKMPDDQQDSKHCPVMEQKEFDLVKKDERCGKNTIDGQAGLCELHYKEYLVYIINKNKLDPVVLMSKEQMTVLIQRYDLKVPPQKPNEPLETYVNSLRKMIKEKLPLRR</sequence>
<dbReference type="Gene3D" id="1.10.8.10">
    <property type="entry name" value="DNA helicase RuvA subunit, C-terminal domain"/>
    <property type="match status" value="1"/>
</dbReference>
<evidence type="ECO:0000259" key="10">
    <source>
        <dbReference type="PROSITE" id="PS50089"/>
    </source>
</evidence>
<evidence type="ECO:0000313" key="17">
    <source>
        <dbReference type="RefSeq" id="XP_055890555.1"/>
    </source>
</evidence>
<dbReference type="InterPro" id="IPR036443">
    <property type="entry name" value="Znf_RanBP2_sf"/>
</dbReference>
<evidence type="ECO:0000259" key="12">
    <source>
        <dbReference type="PROSITE" id="PS50199"/>
    </source>
</evidence>
<dbReference type="InterPro" id="IPR041031">
    <property type="entry name" value="RNF31_C"/>
</dbReference>
<keyword evidence="2" id="KW-0808">Transferase</keyword>
<dbReference type="SMART" id="SM00647">
    <property type="entry name" value="IBR"/>
    <property type="match status" value="2"/>
</dbReference>
<dbReference type="Proteomes" id="UP001165740">
    <property type="component" value="Chromosome 7"/>
</dbReference>
<dbReference type="InterPro" id="IPR044066">
    <property type="entry name" value="TRIAD_supradom"/>
</dbReference>
<evidence type="ECO:0000256" key="4">
    <source>
        <dbReference type="ARBA" id="ARBA00022737"/>
    </source>
</evidence>
<keyword evidence="14" id="KW-1185">Reference proteome</keyword>
<dbReference type="GO" id="GO:0061630">
    <property type="term" value="F:ubiquitin protein ligase activity"/>
    <property type="evidence" value="ECO:0007669"/>
    <property type="project" value="TreeGrafter"/>
</dbReference>
<dbReference type="Gene3D" id="1.20.58.2190">
    <property type="match status" value="1"/>
</dbReference>
<evidence type="ECO:0000256" key="9">
    <source>
        <dbReference type="SAM" id="MobiDB-lite"/>
    </source>
</evidence>
<dbReference type="GO" id="GO:0008270">
    <property type="term" value="F:zinc ion binding"/>
    <property type="evidence" value="ECO:0007669"/>
    <property type="project" value="UniProtKB-KW"/>
</dbReference>
<dbReference type="Gene3D" id="6.10.140.1100">
    <property type="match status" value="1"/>
</dbReference>
<dbReference type="Pfam" id="PF01485">
    <property type="entry name" value="IBR"/>
    <property type="match status" value="1"/>
</dbReference>
<dbReference type="PROSITE" id="PS01358">
    <property type="entry name" value="ZF_RANBP2_1"/>
    <property type="match status" value="1"/>
</dbReference>
<keyword evidence="4" id="KW-0677">Repeat</keyword>
<feature type="domain" description="RING-type" evidence="10">
    <location>
        <begin position="1365"/>
        <end position="1414"/>
    </location>
</feature>
<dbReference type="InterPro" id="IPR013083">
    <property type="entry name" value="Znf_RING/FYVE/PHD"/>
</dbReference>
<dbReference type="PANTHER" id="PTHR16004:SF2">
    <property type="entry name" value="E3 UBIQUITIN-PROTEIN LIGASE LUBEL"/>
    <property type="match status" value="1"/>
</dbReference>
<name>A0A9W3ATD5_BIOGL</name>
<dbReference type="SMART" id="SM00547">
    <property type="entry name" value="ZnF_RBZ"/>
    <property type="match status" value="1"/>
</dbReference>
<keyword evidence="7" id="KW-0862">Zinc</keyword>
<evidence type="ECO:0000256" key="7">
    <source>
        <dbReference type="ARBA" id="ARBA00022833"/>
    </source>
</evidence>
<feature type="compositionally biased region" description="Basic and acidic residues" evidence="9">
    <location>
        <begin position="949"/>
        <end position="960"/>
    </location>
</feature>
<evidence type="ECO:0000259" key="11">
    <source>
        <dbReference type="PROSITE" id="PS50119"/>
    </source>
</evidence>
<dbReference type="SUPFAM" id="SSF57850">
    <property type="entry name" value="RING/U-box"/>
    <property type="match status" value="3"/>
</dbReference>
<dbReference type="InterPro" id="IPR047542">
    <property type="entry name" value="Rcat_RBR_RNF31-like"/>
</dbReference>
<dbReference type="InterPro" id="IPR057426">
    <property type="entry name" value="RNF31_UBA_3"/>
</dbReference>
<evidence type="ECO:0000259" key="13">
    <source>
        <dbReference type="PROSITE" id="PS51873"/>
    </source>
</evidence>
<comment type="similarity">
    <text evidence="1">Belongs to the RBR family.</text>
</comment>
<evidence type="ECO:0000313" key="15">
    <source>
        <dbReference type="RefSeq" id="XP_055890553.1"/>
    </source>
</evidence>
<dbReference type="InterPro" id="IPR026254">
    <property type="entry name" value="RNF31-like"/>
</dbReference>
<dbReference type="Pfam" id="PF16678">
    <property type="entry name" value="UBA_HOIP"/>
    <property type="match status" value="1"/>
</dbReference>
<evidence type="ECO:0000256" key="3">
    <source>
        <dbReference type="ARBA" id="ARBA00022723"/>
    </source>
</evidence>
<dbReference type="InterPro" id="IPR001876">
    <property type="entry name" value="Znf_RanBP2"/>
</dbReference>
<feature type="domain" description="B box-type" evidence="11">
    <location>
        <begin position="343"/>
        <end position="389"/>
    </location>
</feature>
<dbReference type="OMA" id="KSQTGPK"/>
<proteinExistence type="inferred from homology"/>
<feature type="domain" description="RanBP2-type" evidence="12">
    <location>
        <begin position="913"/>
        <end position="942"/>
    </location>
</feature>
<keyword evidence="6" id="KW-0833">Ubl conjugation pathway</keyword>
<dbReference type="GO" id="GO:1990450">
    <property type="term" value="F:linear polyubiquitin binding"/>
    <property type="evidence" value="ECO:0007669"/>
    <property type="project" value="TreeGrafter"/>
</dbReference>